<sequence>MRQRELCVLLGVLLLVAGANVVLGNVPPTMDDQYVTTVEDTPVTFELRAQDVDIDPLNPDAHPLRFVLLEGPSHGILIGNMAEVRYEGPHDAVVELTYVPATGFVGTDLVTIAVYDPFDETASGTITIQIDVIER</sequence>
<dbReference type="AlphaFoldDB" id="X0RL87"/>
<comment type="caution">
    <text evidence="1">The sequence shown here is derived from an EMBL/GenBank/DDBJ whole genome shotgun (WGS) entry which is preliminary data.</text>
</comment>
<reference evidence="1" key="1">
    <citation type="journal article" date="2014" name="Front. Microbiol.">
        <title>High frequency of phylogenetically diverse reductive dehalogenase-homologous genes in deep subseafloor sedimentary metagenomes.</title>
        <authorList>
            <person name="Kawai M."/>
            <person name="Futagami T."/>
            <person name="Toyoda A."/>
            <person name="Takaki Y."/>
            <person name="Nishi S."/>
            <person name="Hori S."/>
            <person name="Arai W."/>
            <person name="Tsubouchi T."/>
            <person name="Morono Y."/>
            <person name="Uchiyama I."/>
            <person name="Ito T."/>
            <person name="Fujiyama A."/>
            <person name="Inagaki F."/>
            <person name="Takami H."/>
        </authorList>
    </citation>
    <scope>NUCLEOTIDE SEQUENCE</scope>
    <source>
        <strain evidence="1">Expedition CK06-06</strain>
    </source>
</reference>
<gene>
    <name evidence="1" type="ORF">S01H1_12653</name>
</gene>
<protein>
    <recommendedName>
        <fullName evidence="2">Bacterial spore germination immunoglobulin-like domain-containing protein</fullName>
    </recommendedName>
</protein>
<accession>X0RL87</accession>
<dbReference type="Pfam" id="PF17963">
    <property type="entry name" value="Big_9"/>
    <property type="match status" value="1"/>
</dbReference>
<evidence type="ECO:0008006" key="2">
    <source>
        <dbReference type="Google" id="ProtNLM"/>
    </source>
</evidence>
<feature type="non-terminal residue" evidence="1">
    <location>
        <position position="135"/>
    </location>
</feature>
<proteinExistence type="predicted"/>
<organism evidence="1">
    <name type="scientific">marine sediment metagenome</name>
    <dbReference type="NCBI Taxonomy" id="412755"/>
    <lineage>
        <taxon>unclassified sequences</taxon>
        <taxon>metagenomes</taxon>
        <taxon>ecological metagenomes</taxon>
    </lineage>
</organism>
<dbReference type="EMBL" id="BARS01006507">
    <property type="protein sequence ID" value="GAF69548.1"/>
    <property type="molecule type" value="Genomic_DNA"/>
</dbReference>
<evidence type="ECO:0000313" key="1">
    <source>
        <dbReference type="EMBL" id="GAF69548.1"/>
    </source>
</evidence>
<name>X0RL87_9ZZZZ</name>